<feature type="compositionally biased region" description="Low complexity" evidence="1">
    <location>
        <begin position="95"/>
        <end position="104"/>
    </location>
</feature>
<evidence type="ECO:0000313" key="2">
    <source>
        <dbReference type="EMBL" id="KAK4195513.1"/>
    </source>
</evidence>
<organism evidence="2 3">
    <name type="scientific">Triangularia verruculosa</name>
    <dbReference type="NCBI Taxonomy" id="2587418"/>
    <lineage>
        <taxon>Eukaryota</taxon>
        <taxon>Fungi</taxon>
        <taxon>Dikarya</taxon>
        <taxon>Ascomycota</taxon>
        <taxon>Pezizomycotina</taxon>
        <taxon>Sordariomycetes</taxon>
        <taxon>Sordariomycetidae</taxon>
        <taxon>Sordariales</taxon>
        <taxon>Podosporaceae</taxon>
        <taxon>Triangularia</taxon>
    </lineage>
</organism>
<keyword evidence="3" id="KW-1185">Reference proteome</keyword>
<reference evidence="2" key="1">
    <citation type="journal article" date="2023" name="Mol. Phylogenet. Evol.">
        <title>Genome-scale phylogeny and comparative genomics of the fungal order Sordariales.</title>
        <authorList>
            <person name="Hensen N."/>
            <person name="Bonometti L."/>
            <person name="Westerberg I."/>
            <person name="Brannstrom I.O."/>
            <person name="Guillou S."/>
            <person name="Cros-Aarteil S."/>
            <person name="Calhoun S."/>
            <person name="Haridas S."/>
            <person name="Kuo A."/>
            <person name="Mondo S."/>
            <person name="Pangilinan J."/>
            <person name="Riley R."/>
            <person name="LaButti K."/>
            <person name="Andreopoulos B."/>
            <person name="Lipzen A."/>
            <person name="Chen C."/>
            <person name="Yan M."/>
            <person name="Daum C."/>
            <person name="Ng V."/>
            <person name="Clum A."/>
            <person name="Steindorff A."/>
            <person name="Ohm R.A."/>
            <person name="Martin F."/>
            <person name="Silar P."/>
            <person name="Natvig D.O."/>
            <person name="Lalanne C."/>
            <person name="Gautier V."/>
            <person name="Ament-Velasquez S.L."/>
            <person name="Kruys A."/>
            <person name="Hutchinson M.I."/>
            <person name="Powell A.J."/>
            <person name="Barry K."/>
            <person name="Miller A.N."/>
            <person name="Grigoriev I.V."/>
            <person name="Debuchy R."/>
            <person name="Gladieux P."/>
            <person name="Hiltunen Thoren M."/>
            <person name="Johannesson H."/>
        </authorList>
    </citation>
    <scope>NUCLEOTIDE SEQUENCE</scope>
    <source>
        <strain evidence="2">CBS 315.58</strain>
    </source>
</reference>
<reference evidence="2" key="2">
    <citation type="submission" date="2023-05" db="EMBL/GenBank/DDBJ databases">
        <authorList>
            <consortium name="Lawrence Berkeley National Laboratory"/>
            <person name="Steindorff A."/>
            <person name="Hensen N."/>
            <person name="Bonometti L."/>
            <person name="Westerberg I."/>
            <person name="Brannstrom I.O."/>
            <person name="Guillou S."/>
            <person name="Cros-Aarteil S."/>
            <person name="Calhoun S."/>
            <person name="Haridas S."/>
            <person name="Kuo A."/>
            <person name="Mondo S."/>
            <person name="Pangilinan J."/>
            <person name="Riley R."/>
            <person name="Labutti K."/>
            <person name="Andreopoulos B."/>
            <person name="Lipzen A."/>
            <person name="Chen C."/>
            <person name="Yanf M."/>
            <person name="Daum C."/>
            <person name="Ng V."/>
            <person name="Clum A."/>
            <person name="Ohm R."/>
            <person name="Martin F."/>
            <person name="Silar P."/>
            <person name="Natvig D."/>
            <person name="Lalanne C."/>
            <person name="Gautier V."/>
            <person name="Ament-Velasquez S.L."/>
            <person name="Kruys A."/>
            <person name="Hutchinson M.I."/>
            <person name="Powell A.J."/>
            <person name="Barry K."/>
            <person name="Miller A.N."/>
            <person name="Grigoriev I.V."/>
            <person name="Debuchy R."/>
            <person name="Gladieux P."/>
            <person name="Thoren M.H."/>
            <person name="Johannesson H."/>
        </authorList>
    </citation>
    <scope>NUCLEOTIDE SEQUENCE</scope>
    <source>
        <strain evidence="2">CBS 315.58</strain>
    </source>
</reference>
<proteinExistence type="predicted"/>
<name>A0AAN6X7F6_9PEZI</name>
<sequence length="104" mass="11721">MNQIKEPTAGPGQTQPWKKWWPPKDEVIKNMTEDELKAKPWYNWKPDSNEPNAKPWLEWVPRDAHISEDLHNVSSSMTEPSPKPAPNPQNPPSNTPASSNAEGG</sequence>
<gene>
    <name evidence="2" type="ORF">QBC40DRAFT_315967</name>
</gene>
<dbReference type="Proteomes" id="UP001303160">
    <property type="component" value="Unassembled WGS sequence"/>
</dbReference>
<evidence type="ECO:0000313" key="3">
    <source>
        <dbReference type="Proteomes" id="UP001303160"/>
    </source>
</evidence>
<feature type="region of interest" description="Disordered" evidence="1">
    <location>
        <begin position="67"/>
        <end position="104"/>
    </location>
</feature>
<dbReference type="EMBL" id="MU864011">
    <property type="protein sequence ID" value="KAK4195513.1"/>
    <property type="molecule type" value="Genomic_DNA"/>
</dbReference>
<feature type="region of interest" description="Disordered" evidence="1">
    <location>
        <begin position="1"/>
        <end position="23"/>
    </location>
</feature>
<dbReference type="AlphaFoldDB" id="A0AAN6X7F6"/>
<feature type="compositionally biased region" description="Pro residues" evidence="1">
    <location>
        <begin position="81"/>
        <end position="94"/>
    </location>
</feature>
<comment type="caution">
    <text evidence="2">The sequence shown here is derived from an EMBL/GenBank/DDBJ whole genome shotgun (WGS) entry which is preliminary data.</text>
</comment>
<protein>
    <submittedName>
        <fullName evidence="2">Uncharacterized protein</fullName>
    </submittedName>
</protein>
<feature type="compositionally biased region" description="Polar residues" evidence="1">
    <location>
        <begin position="1"/>
        <end position="16"/>
    </location>
</feature>
<evidence type="ECO:0000256" key="1">
    <source>
        <dbReference type="SAM" id="MobiDB-lite"/>
    </source>
</evidence>
<accession>A0AAN6X7F6</accession>